<dbReference type="RefSeq" id="WP_022771190.1">
    <property type="nucleotide sequence ID" value="NC_022576.1"/>
</dbReference>
<dbReference type="HOGENOM" id="CLU_057504_4_1_4"/>
<evidence type="ECO:0000313" key="2">
    <source>
        <dbReference type="Proteomes" id="UP000017184"/>
    </source>
</evidence>
<evidence type="ECO:0000313" key="1">
    <source>
        <dbReference type="EMBL" id="AGX86367.1"/>
    </source>
</evidence>
<dbReference type="PANTHER" id="PTHR41317:SF1">
    <property type="entry name" value="PD-(D_E)XK NUCLEASE FAMILY TRANSPOSASE"/>
    <property type="match status" value="1"/>
</dbReference>
<dbReference type="KEGG" id="cbx:Cenrod_0240"/>
<dbReference type="eggNOG" id="COG5464">
    <property type="taxonomic scope" value="Bacteria"/>
</dbReference>
<dbReference type="Pfam" id="PF12784">
    <property type="entry name" value="PDDEXK_2"/>
    <property type="match status" value="1"/>
</dbReference>
<keyword evidence="2" id="KW-1185">Reference proteome</keyword>
<proteinExistence type="predicted"/>
<dbReference type="InterPro" id="IPR010106">
    <property type="entry name" value="RpnA"/>
</dbReference>
<accession>U5N4X3</accession>
<dbReference type="PANTHER" id="PTHR41317">
    <property type="entry name" value="PD-(D_E)XK NUCLEASE FAMILY TRANSPOSASE"/>
    <property type="match status" value="1"/>
</dbReference>
<reference evidence="1 2" key="1">
    <citation type="journal article" date="2013" name="Genome Biol.">
        <title>Genomic analysis reveals key aspects of prokaryotic symbiosis in the phototrophic consortium "Chlorochromatium aggregatum".</title>
        <authorList>
            <person name="Liu Z."/>
            <person name="Muller J."/>
            <person name="Li T."/>
            <person name="Alvey R.M."/>
            <person name="Vogl K."/>
            <person name="Frigaard N.U."/>
            <person name="Rockwell N.C."/>
            <person name="Boyd E.S."/>
            <person name="Tomsho L.P."/>
            <person name="Schuster S.C."/>
            <person name="Henke P."/>
            <person name="Rohde M."/>
            <person name="Overmann J."/>
            <person name="Bryant D.A."/>
        </authorList>
    </citation>
    <scope>NUCLEOTIDE SEQUENCE [LARGE SCALE GENOMIC DNA]</scope>
    <source>
        <strain evidence="1">CR</strain>
    </source>
</reference>
<dbReference type="Proteomes" id="UP000017184">
    <property type="component" value="Chromosome"/>
</dbReference>
<dbReference type="AlphaFoldDB" id="U5N4X3"/>
<gene>
    <name evidence="1" type="ORF">Cenrod_0240</name>
</gene>
<dbReference type="STRING" id="946483.Cenrod_0240"/>
<dbReference type="EMBL" id="CP004885">
    <property type="protein sequence ID" value="AGX86367.1"/>
    <property type="molecule type" value="Genomic_DNA"/>
</dbReference>
<name>U5N4X3_9BURK</name>
<dbReference type="NCBIfam" id="TIGR01784">
    <property type="entry name" value="T_den_put_tspse"/>
    <property type="match status" value="1"/>
</dbReference>
<sequence length="146" mass="16694">MRFLDVRTDFAFKKVFGSQQSKPVLIDFLNAMLDCAGEFAIADLEIVDPYQIPLLKGMKDSFVDVKAVLANGSQVIIEMQVLNVEGFEQRILYNAAKQYSSQLHQGEHYKMLNPVIALTFTDFVLLAKMDLLHQKRRQTRHHPAKP</sequence>
<protein>
    <recommendedName>
        <fullName evidence="3">Transposase</fullName>
    </recommendedName>
</protein>
<organism evidence="1 2">
    <name type="scientific">Candidatus Symbiobacter mobilis CR</name>
    <dbReference type="NCBI Taxonomy" id="946483"/>
    <lineage>
        <taxon>Bacteria</taxon>
        <taxon>Pseudomonadati</taxon>
        <taxon>Pseudomonadota</taxon>
        <taxon>Betaproteobacteria</taxon>
        <taxon>Burkholderiales</taxon>
        <taxon>Comamonadaceae</taxon>
    </lineage>
</organism>
<evidence type="ECO:0008006" key="3">
    <source>
        <dbReference type="Google" id="ProtNLM"/>
    </source>
</evidence>